<evidence type="ECO:0000259" key="11">
    <source>
        <dbReference type="PROSITE" id="PS51778"/>
    </source>
</evidence>
<feature type="compositionally biased region" description="Polar residues" evidence="9">
    <location>
        <begin position="367"/>
        <end position="377"/>
    </location>
</feature>
<keyword evidence="5 10" id="KW-1133">Transmembrane helix</keyword>
<accession>A0A6C1E4I4</accession>
<dbReference type="PANTHER" id="PTHR23319">
    <property type="entry name" value="GRAM DOMAIN CONTAINING 1B, ISOFORM E"/>
    <property type="match status" value="1"/>
</dbReference>
<evidence type="ECO:0000256" key="3">
    <source>
        <dbReference type="ARBA" id="ARBA00022692"/>
    </source>
</evidence>
<feature type="region of interest" description="Disordered" evidence="9">
    <location>
        <begin position="1025"/>
        <end position="1059"/>
    </location>
</feature>
<sequence>MKDEPPRNKRSFSDGHFFKKLKLMSKKKQPVVERSKTTRTRKASANSATKSSLSLKRNNHGRNAIAKRRVLTDIGSSDDDVIGNSVTNPSVQDSHNCHSDDSIPPLPLELPDIVSIRSSKSHLSNKSNRNKHGIDLTFMPRRSLQNSKAGLKKLNTSSQGYFNIPVTIDRASEKVKHTDTKNTVNSSSSEIERPALSILQKDDTQTSSHPTVDSTPANNNGTDNNNNNNNDVENSSNSLFDTILSMAHSAISHVPKISALSNEIQPEVSHSGEKNSSSNHHPHFHHQHGKQQHPLAHQQVHFPTSENQNQNDTVLIHSPSTKTAHRSSSFLRHLDSLLSPVSGPASDPHMQANDDEEEDDDDEFSPHSKTFLSPSTQLVPTNTSTTPLSNSLTPNGRNLNANSNSEAENDNDRDDKSNVGKVKFQPLTVHEPAISTFGKGNLTLEAVAGSSDIDNTTLELDENNTNNNNSNNPNASSTNLSHISKTNVSNNTASRELSKSYRNSSYIDMARFATMQSKLCNHRARSKTLPANKALENATSDENNSKRNSRYSSYSNDMTFEDSDERKSRNMSKRFLNRRSFSPSNLGNKVVPGINLRNSFNKTRNSSSDFFNTNQGQQRPRTSTTGSGNINTVVDLDSGNNDFKLQGIEYASEKKNSEFHTLFKDSDISPNERLIVDHSCALSRDILLQGRMYISDAHIGFSSNILGWVSTVFIPFKEIVQIEKKTTAGIFPNGIVIDTLHTKYIFASFMSRDATFDLITDVWNQIILGRKYRNGFGNNDYGTLSDSSSAFFDEYDDNDDDGDLDDNDPDINSTDMTSSDDMDPDIFSESNDLRKNKKPANNLLLGPNKHAPTTADYKPSSNEQLVVEANINAPLGKVINVLYGEDVSYFERILKAQKNFEISPIPNNFLTKKVRDYAYTKPLSNSIGPSKTKCLITDNLEHYDLEDYVKILSVTKNPDVPSGNIFSVKTVFLFSWDKNNTTKLTVYNSIDWTGKSWIKSMIEKGTFDGVMDTTKTMISEANKILSNEDSNLNSKNQSSNTPEPEEETINLPTVGPPVHDPTEPDFQKGKDDTVIEENINIPVPLGTVYSLLYGDDTSYIKKIIENQNNFNICEIPKFVNKTREITYIKKLNNSFGPKQTKCIVTETIEHMDLNSFFMIKQVVRSPDVPYGSSFSVHTRLFFSWGERNTTNMTVVTNVVWTGKSMLKGTIEKGSIDGQKSSTKQLVEDLKKIISNAGSTKRKSKKRSKTTSKRKSSSSSTTKVDKSEDNVETTNSSPSFSSISSVLQQIDITSIQGIMTVVSLIICFIFLFRLLFHSRNSSNIQIITPGTILINGNEYNYVPNFKTLYHVYEDNIMKNAHRKGSNSNNIVTDTESLIWDWLIDRGNGTIQNGVLSDHMKEKINNKKSDPENGISDHKIQQLVESIKVTEIQLQEMKELLAKTDNMSVVAQLL</sequence>
<feature type="coiled-coil region" evidence="8">
    <location>
        <begin position="1418"/>
        <end position="1445"/>
    </location>
</feature>
<evidence type="ECO:0000256" key="1">
    <source>
        <dbReference type="ARBA" id="ARBA00004586"/>
    </source>
</evidence>
<dbReference type="InterPro" id="IPR031968">
    <property type="entry name" value="VASt"/>
</dbReference>
<dbReference type="PANTHER" id="PTHR23319:SF36">
    <property type="entry name" value="MEMBRANE-ANCHORED LIPID-BINDING PROTEIN LAM4-RELATED"/>
    <property type="match status" value="1"/>
</dbReference>
<evidence type="ECO:0000256" key="10">
    <source>
        <dbReference type="SAM" id="Phobius"/>
    </source>
</evidence>
<feature type="compositionally biased region" description="Basic residues" evidence="9">
    <location>
        <begin position="18"/>
        <end position="29"/>
    </location>
</feature>
<dbReference type="InterPro" id="IPR011993">
    <property type="entry name" value="PH-like_dom_sf"/>
</dbReference>
<evidence type="ECO:0000256" key="4">
    <source>
        <dbReference type="ARBA" id="ARBA00022824"/>
    </source>
</evidence>
<feature type="region of interest" description="Disordered" evidence="9">
    <location>
        <begin position="526"/>
        <end position="570"/>
    </location>
</feature>
<dbReference type="Gene3D" id="2.30.29.30">
    <property type="entry name" value="Pleckstrin-homology domain (PH domain)/Phosphotyrosine-binding domain (PTB)"/>
    <property type="match status" value="1"/>
</dbReference>
<dbReference type="Pfam" id="PF16016">
    <property type="entry name" value="VASt"/>
    <property type="match status" value="2"/>
</dbReference>
<name>A0A6C1E4I4_SACPS</name>
<dbReference type="OrthoDB" id="2162691at2759"/>
<comment type="similarity">
    <text evidence="2">Belongs to the YSP2 family.</text>
</comment>
<feature type="compositionally biased region" description="Acidic residues" evidence="9">
    <location>
        <begin position="353"/>
        <end position="363"/>
    </location>
</feature>
<gene>
    <name evidence="12" type="primary">YSP2_2</name>
    <name evidence="12" type="ORF">GRS66_006119</name>
</gene>
<feature type="region of interest" description="Disordered" evidence="9">
    <location>
        <begin position="173"/>
        <end position="235"/>
    </location>
</feature>
<comment type="subcellular location">
    <subcellularLocation>
        <location evidence="7">Endomembrane system</location>
        <topology evidence="7">Single-pass membrane protein</topology>
    </subcellularLocation>
    <subcellularLocation>
        <location evidence="1">Endoplasmic reticulum membrane</location>
    </subcellularLocation>
</comment>
<feature type="compositionally biased region" description="Polar residues" evidence="9">
    <location>
        <begin position="1025"/>
        <end position="1042"/>
    </location>
</feature>
<feature type="compositionally biased region" description="Polar residues" evidence="9">
    <location>
        <begin position="84"/>
        <end position="94"/>
    </location>
</feature>
<evidence type="ECO:0000256" key="8">
    <source>
        <dbReference type="SAM" id="Coils"/>
    </source>
</evidence>
<dbReference type="Proteomes" id="UP000501346">
    <property type="component" value="Chromosome SeII-SeIV"/>
</dbReference>
<feature type="region of interest" description="Disordered" evidence="9">
    <location>
        <begin position="264"/>
        <end position="296"/>
    </location>
</feature>
<feature type="compositionally biased region" description="Basic residues" evidence="9">
    <location>
        <begin position="1239"/>
        <end position="1255"/>
    </location>
</feature>
<feature type="region of interest" description="Disordered" evidence="9">
    <location>
        <begin position="605"/>
        <end position="630"/>
    </location>
</feature>
<feature type="transmembrane region" description="Helical" evidence="10">
    <location>
        <begin position="1294"/>
        <end position="1315"/>
    </location>
</feature>
<feature type="domain" description="VASt" evidence="11">
    <location>
        <begin position="862"/>
        <end position="1029"/>
    </location>
</feature>
<feature type="compositionally biased region" description="Polar residues" evidence="9">
    <location>
        <begin position="205"/>
        <end position="217"/>
    </location>
</feature>
<feature type="region of interest" description="Disordered" evidence="9">
    <location>
        <begin position="795"/>
        <end position="858"/>
    </location>
</feature>
<organism evidence="12 13">
    <name type="scientific">Saccharomyces pastorianus</name>
    <name type="common">Lager yeast</name>
    <name type="synonym">Saccharomyces cerevisiae x Saccharomyces eubayanus</name>
    <dbReference type="NCBI Taxonomy" id="27292"/>
    <lineage>
        <taxon>Eukaryota</taxon>
        <taxon>Fungi</taxon>
        <taxon>Dikarya</taxon>
        <taxon>Ascomycota</taxon>
        <taxon>Saccharomycotina</taxon>
        <taxon>Saccharomycetes</taxon>
        <taxon>Saccharomycetales</taxon>
        <taxon>Saccharomycetaceae</taxon>
        <taxon>Saccharomyces</taxon>
    </lineage>
</organism>
<feature type="compositionally biased region" description="Acidic residues" evidence="9">
    <location>
        <begin position="795"/>
        <end position="809"/>
    </location>
</feature>
<evidence type="ECO:0000313" key="12">
    <source>
        <dbReference type="EMBL" id="QID83647.1"/>
    </source>
</evidence>
<keyword evidence="6 10" id="KW-0472">Membrane</keyword>
<dbReference type="InterPro" id="IPR004182">
    <property type="entry name" value="GRAM"/>
</dbReference>
<dbReference type="InterPro" id="IPR051482">
    <property type="entry name" value="Cholesterol_transport"/>
</dbReference>
<dbReference type="EMBL" id="CP048999">
    <property type="protein sequence ID" value="QID83647.1"/>
    <property type="molecule type" value="Genomic_DNA"/>
</dbReference>
<evidence type="ECO:0000256" key="2">
    <source>
        <dbReference type="ARBA" id="ARBA00006582"/>
    </source>
</evidence>
<dbReference type="Pfam" id="PF02893">
    <property type="entry name" value="GRAM"/>
    <property type="match status" value="1"/>
</dbReference>
<feature type="compositionally biased region" description="Basic residues" evidence="9">
    <location>
        <begin position="280"/>
        <end position="291"/>
    </location>
</feature>
<feature type="compositionally biased region" description="Low complexity" evidence="9">
    <location>
        <begin position="218"/>
        <end position="235"/>
    </location>
</feature>
<dbReference type="CDD" id="cd13220">
    <property type="entry name" value="PH-GRAM_GRAMDC"/>
    <property type="match status" value="1"/>
</dbReference>
<dbReference type="GO" id="GO:0032934">
    <property type="term" value="F:sterol binding"/>
    <property type="evidence" value="ECO:0007669"/>
    <property type="project" value="TreeGrafter"/>
</dbReference>
<feature type="domain" description="VASt" evidence="11">
    <location>
        <begin position="1071"/>
        <end position="1237"/>
    </location>
</feature>
<feature type="region of interest" description="Disordered" evidence="9">
    <location>
        <begin position="456"/>
        <end position="482"/>
    </location>
</feature>
<evidence type="ECO:0000256" key="5">
    <source>
        <dbReference type="ARBA" id="ARBA00022989"/>
    </source>
</evidence>
<keyword evidence="3 10" id="KW-0812">Transmembrane</keyword>
<keyword evidence="4" id="KW-0256">Endoplasmic reticulum</keyword>
<dbReference type="GO" id="GO:0032541">
    <property type="term" value="C:cortical endoplasmic reticulum"/>
    <property type="evidence" value="ECO:0007669"/>
    <property type="project" value="TreeGrafter"/>
</dbReference>
<keyword evidence="13" id="KW-1185">Reference proteome</keyword>
<dbReference type="GO" id="GO:0005789">
    <property type="term" value="C:endoplasmic reticulum membrane"/>
    <property type="evidence" value="ECO:0007669"/>
    <property type="project" value="UniProtKB-SubCell"/>
</dbReference>
<feature type="compositionally biased region" description="Basic and acidic residues" evidence="9">
    <location>
        <begin position="1"/>
        <end position="17"/>
    </location>
</feature>
<evidence type="ECO:0000313" key="13">
    <source>
        <dbReference type="Proteomes" id="UP000501346"/>
    </source>
</evidence>
<feature type="compositionally biased region" description="Basic residues" evidence="9">
    <location>
        <begin position="57"/>
        <end position="69"/>
    </location>
</feature>
<dbReference type="GO" id="GO:0140268">
    <property type="term" value="C:endoplasmic reticulum-plasma membrane contact site"/>
    <property type="evidence" value="ECO:0007669"/>
    <property type="project" value="TreeGrafter"/>
</dbReference>
<protein>
    <submittedName>
        <fullName evidence="12">GRAM domain-containing protein ysp2</fullName>
    </submittedName>
</protein>
<dbReference type="GO" id="GO:0032366">
    <property type="term" value="P:intracellular sterol transport"/>
    <property type="evidence" value="ECO:0007669"/>
    <property type="project" value="TreeGrafter"/>
</dbReference>
<dbReference type="GO" id="GO:0005886">
    <property type="term" value="C:plasma membrane"/>
    <property type="evidence" value="ECO:0007669"/>
    <property type="project" value="TreeGrafter"/>
</dbReference>
<dbReference type="GO" id="GO:0120015">
    <property type="term" value="F:sterol transfer activity"/>
    <property type="evidence" value="ECO:0007669"/>
    <property type="project" value="TreeGrafter"/>
</dbReference>
<evidence type="ECO:0000256" key="7">
    <source>
        <dbReference type="ARBA" id="ARBA00037847"/>
    </source>
</evidence>
<evidence type="ECO:0000256" key="6">
    <source>
        <dbReference type="ARBA" id="ARBA00023136"/>
    </source>
</evidence>
<dbReference type="GO" id="GO:0005739">
    <property type="term" value="C:mitochondrion"/>
    <property type="evidence" value="ECO:0007669"/>
    <property type="project" value="TreeGrafter"/>
</dbReference>
<reference evidence="12 13" key="1">
    <citation type="journal article" date="2019" name="BMC Genomics">
        <title>Chromosome level assembly and comparative genome analysis confirm lager-brewing yeasts originated from a single hybridization.</title>
        <authorList>
            <person name="Salazar A.N."/>
            <person name="Gorter de Vries A.R."/>
            <person name="van den Broek M."/>
            <person name="Brouwers N."/>
            <person name="de la Torre Cortes P."/>
            <person name="Kuijpers N.G.A."/>
            <person name="Daran J.G."/>
            <person name="Abeel T."/>
        </authorList>
    </citation>
    <scope>NUCLEOTIDE SEQUENCE [LARGE SCALE GENOMIC DNA]</scope>
    <source>
        <strain evidence="12 13">CBS 1483</strain>
    </source>
</reference>
<feature type="region of interest" description="Disordered" evidence="9">
    <location>
        <begin position="1"/>
        <end position="104"/>
    </location>
</feature>
<proteinExistence type="inferred from homology"/>
<feature type="region of interest" description="Disordered" evidence="9">
    <location>
        <begin position="1236"/>
        <end position="1279"/>
    </location>
</feature>
<keyword evidence="8" id="KW-0175">Coiled coil</keyword>
<dbReference type="SMART" id="SM00568">
    <property type="entry name" value="GRAM"/>
    <property type="match status" value="1"/>
</dbReference>
<evidence type="ECO:0000256" key="9">
    <source>
        <dbReference type="SAM" id="MobiDB-lite"/>
    </source>
</evidence>
<feature type="compositionally biased region" description="Low complexity" evidence="9">
    <location>
        <begin position="456"/>
        <end position="481"/>
    </location>
</feature>
<feature type="region of interest" description="Disordered" evidence="9">
    <location>
        <begin position="337"/>
        <end position="419"/>
    </location>
</feature>
<feature type="compositionally biased region" description="Polar residues" evidence="9">
    <location>
        <begin position="43"/>
        <end position="56"/>
    </location>
</feature>
<dbReference type="PROSITE" id="PS51778">
    <property type="entry name" value="VAST"/>
    <property type="match status" value="2"/>
</dbReference>
<feature type="compositionally biased region" description="Low complexity" evidence="9">
    <location>
        <begin position="378"/>
        <end position="406"/>
    </location>
</feature>